<keyword evidence="4" id="KW-1185">Reference proteome</keyword>
<feature type="domain" description="PGG" evidence="2">
    <location>
        <begin position="29"/>
        <end position="74"/>
    </location>
</feature>
<evidence type="ECO:0000313" key="3">
    <source>
        <dbReference type="EMBL" id="KAK7856471.1"/>
    </source>
</evidence>
<dbReference type="GO" id="GO:0006897">
    <property type="term" value="P:endocytosis"/>
    <property type="evidence" value="ECO:0007669"/>
    <property type="project" value="InterPro"/>
</dbReference>
<dbReference type="EMBL" id="PKMF04000036">
    <property type="protein sequence ID" value="KAK7856471.1"/>
    <property type="molecule type" value="Genomic_DNA"/>
</dbReference>
<reference evidence="3 4" key="1">
    <citation type="journal article" date="2018" name="Sci. Data">
        <title>The draft genome sequence of cork oak.</title>
        <authorList>
            <person name="Ramos A.M."/>
            <person name="Usie A."/>
            <person name="Barbosa P."/>
            <person name="Barros P.M."/>
            <person name="Capote T."/>
            <person name="Chaves I."/>
            <person name="Simoes F."/>
            <person name="Abreu I."/>
            <person name="Carrasquinho I."/>
            <person name="Faro C."/>
            <person name="Guimaraes J.B."/>
            <person name="Mendonca D."/>
            <person name="Nobrega F."/>
            <person name="Rodrigues L."/>
            <person name="Saibo N.J.M."/>
            <person name="Varela M.C."/>
            <person name="Egas C."/>
            <person name="Matos J."/>
            <person name="Miguel C.M."/>
            <person name="Oliveira M.M."/>
            <person name="Ricardo C.P."/>
            <person name="Goncalves S."/>
        </authorList>
    </citation>
    <scope>NUCLEOTIDE SEQUENCE [LARGE SCALE GENOMIC DNA]</scope>
    <source>
        <strain evidence="4">cv. HL8</strain>
    </source>
</reference>
<evidence type="ECO:0000313" key="4">
    <source>
        <dbReference type="Proteomes" id="UP000237347"/>
    </source>
</evidence>
<dbReference type="InterPro" id="IPR026961">
    <property type="entry name" value="PGG_dom"/>
</dbReference>
<proteinExistence type="predicted"/>
<sequence length="203" mass="23036">MANPPQNTRRWRNWFKHFQYEEDRDSPTEVRNVLLVVHTLIAAETFQAAGVNPPSGVWQEQPISFKKKPSKPTSSKPRFGGHAPRRRALLRHPLFTIMDILYARIQADLRSNNALCQTGALLQALQQFAAGRDISILAKSSVEEIVASLASTVSKKLAFDLIRSTRLTSDLWDTIIIGVHSNLDFLIGEEHGHRIWVCLRWVC</sequence>
<feature type="region of interest" description="Disordered" evidence="1">
    <location>
        <begin position="53"/>
        <end position="82"/>
    </location>
</feature>
<dbReference type="PANTHER" id="PTHR36029:SF1">
    <property type="entry name" value="PROTEIN TPLATE"/>
    <property type="match status" value="1"/>
</dbReference>
<dbReference type="Proteomes" id="UP000237347">
    <property type="component" value="Unassembled WGS sequence"/>
</dbReference>
<name>A0AAW0LZ66_QUESU</name>
<dbReference type="Pfam" id="PF13962">
    <property type="entry name" value="PGG"/>
    <property type="match status" value="1"/>
</dbReference>
<feature type="compositionally biased region" description="Low complexity" evidence="1">
    <location>
        <begin position="71"/>
        <end position="82"/>
    </location>
</feature>
<dbReference type="InterPro" id="IPR037501">
    <property type="entry name" value="TPLATE"/>
</dbReference>
<gene>
    <name evidence="3" type="primary">TPLATE_1</name>
    <name evidence="3" type="ORF">CFP56_023127</name>
</gene>
<comment type="caution">
    <text evidence="3">The sequence shown here is derived from an EMBL/GenBank/DDBJ whole genome shotgun (WGS) entry which is preliminary data.</text>
</comment>
<accession>A0AAW0LZ66</accession>
<dbReference type="AlphaFoldDB" id="A0AAW0LZ66"/>
<evidence type="ECO:0000259" key="2">
    <source>
        <dbReference type="Pfam" id="PF13962"/>
    </source>
</evidence>
<dbReference type="PANTHER" id="PTHR36029">
    <property type="entry name" value="TSET COMPLEX MEMBER TSTA"/>
    <property type="match status" value="1"/>
</dbReference>
<organism evidence="3 4">
    <name type="scientific">Quercus suber</name>
    <name type="common">Cork oak</name>
    <dbReference type="NCBI Taxonomy" id="58331"/>
    <lineage>
        <taxon>Eukaryota</taxon>
        <taxon>Viridiplantae</taxon>
        <taxon>Streptophyta</taxon>
        <taxon>Embryophyta</taxon>
        <taxon>Tracheophyta</taxon>
        <taxon>Spermatophyta</taxon>
        <taxon>Magnoliopsida</taxon>
        <taxon>eudicotyledons</taxon>
        <taxon>Gunneridae</taxon>
        <taxon>Pentapetalae</taxon>
        <taxon>rosids</taxon>
        <taxon>fabids</taxon>
        <taxon>Fagales</taxon>
        <taxon>Fagaceae</taxon>
        <taxon>Quercus</taxon>
    </lineage>
</organism>
<evidence type="ECO:0000256" key="1">
    <source>
        <dbReference type="SAM" id="MobiDB-lite"/>
    </source>
</evidence>
<protein>
    <submittedName>
        <fullName evidence="3">Protein tplate</fullName>
    </submittedName>
</protein>